<dbReference type="SUPFAM" id="SSF46894">
    <property type="entry name" value="C-terminal effector domain of the bipartite response regulators"/>
    <property type="match status" value="1"/>
</dbReference>
<dbReference type="KEGG" id="tcu:Tcur_4682"/>
<dbReference type="PROSITE" id="PS00622">
    <property type="entry name" value="HTH_LUXR_1"/>
    <property type="match status" value="1"/>
</dbReference>
<dbReference type="PANTHER" id="PTHR16305">
    <property type="entry name" value="TESTICULAR SOLUBLE ADENYLYL CYCLASE"/>
    <property type="match status" value="1"/>
</dbReference>
<evidence type="ECO:0000256" key="1">
    <source>
        <dbReference type="ARBA" id="ARBA00022741"/>
    </source>
</evidence>
<dbReference type="EMBL" id="CP001738">
    <property type="protein sequence ID" value="ACZ00204.1"/>
    <property type="molecule type" value="Genomic_DNA"/>
</dbReference>
<dbReference type="Pfam" id="PF13191">
    <property type="entry name" value="AAA_16"/>
    <property type="match status" value="1"/>
</dbReference>
<dbReference type="GO" id="GO:0006355">
    <property type="term" value="P:regulation of DNA-templated transcription"/>
    <property type="evidence" value="ECO:0007669"/>
    <property type="project" value="InterPro"/>
</dbReference>
<accession>D1A6A5</accession>
<proteinExistence type="predicted"/>
<dbReference type="PANTHER" id="PTHR16305:SF35">
    <property type="entry name" value="TRANSCRIPTIONAL ACTIVATOR DOMAIN"/>
    <property type="match status" value="1"/>
</dbReference>
<dbReference type="SMART" id="SM00421">
    <property type="entry name" value="HTH_LUXR"/>
    <property type="match status" value="1"/>
</dbReference>
<reference evidence="4 5" key="1">
    <citation type="journal article" date="2011" name="Stand. Genomic Sci.">
        <title>Complete genome sequence of Thermomonospora curvata type strain (B9).</title>
        <authorList>
            <person name="Chertkov O."/>
            <person name="Sikorski J."/>
            <person name="Nolan M."/>
            <person name="Lapidus A."/>
            <person name="Lucas S."/>
            <person name="Del Rio T.G."/>
            <person name="Tice H."/>
            <person name="Cheng J.F."/>
            <person name="Goodwin L."/>
            <person name="Pitluck S."/>
            <person name="Liolios K."/>
            <person name="Ivanova N."/>
            <person name="Mavromatis K."/>
            <person name="Mikhailova N."/>
            <person name="Ovchinnikova G."/>
            <person name="Pati A."/>
            <person name="Chen A."/>
            <person name="Palaniappan K."/>
            <person name="Djao O.D."/>
            <person name="Land M."/>
            <person name="Hauser L."/>
            <person name="Chang Y.J."/>
            <person name="Jeffries C.D."/>
            <person name="Brettin T."/>
            <person name="Han C."/>
            <person name="Detter J.C."/>
            <person name="Rohde M."/>
            <person name="Goker M."/>
            <person name="Woyke T."/>
            <person name="Bristow J."/>
            <person name="Eisen J.A."/>
            <person name="Markowitz V."/>
            <person name="Hugenholtz P."/>
            <person name="Klenk H.P."/>
            <person name="Kyrpides N.C."/>
        </authorList>
    </citation>
    <scope>NUCLEOTIDE SEQUENCE [LARGE SCALE GENOMIC DNA]</scope>
    <source>
        <strain evidence="5">ATCC 19995 / DSM 43183 / JCM 3096 / KCTC 9072 / NBRC 15933 / NCIMB 10081 / Henssen B9</strain>
    </source>
</reference>
<evidence type="ECO:0000313" key="5">
    <source>
        <dbReference type="Proteomes" id="UP000001918"/>
    </source>
</evidence>
<dbReference type="InterPro" id="IPR011990">
    <property type="entry name" value="TPR-like_helical_dom_sf"/>
</dbReference>
<dbReference type="InterPro" id="IPR041664">
    <property type="entry name" value="AAA_16"/>
</dbReference>
<dbReference type="HOGENOM" id="CLU_006850_4_1_11"/>
<organism evidence="4 5">
    <name type="scientific">Thermomonospora curvata (strain ATCC 19995 / DSM 43183 / JCM 3096 / KCTC 9072 / NBRC 15933 / NCIMB 10081 / Henssen B9)</name>
    <dbReference type="NCBI Taxonomy" id="471852"/>
    <lineage>
        <taxon>Bacteria</taxon>
        <taxon>Bacillati</taxon>
        <taxon>Actinomycetota</taxon>
        <taxon>Actinomycetes</taxon>
        <taxon>Streptosporangiales</taxon>
        <taxon>Thermomonosporaceae</taxon>
        <taxon>Thermomonospora</taxon>
    </lineage>
</organism>
<dbReference type="AlphaFoldDB" id="D1A6A5"/>
<dbReference type="GO" id="GO:0005524">
    <property type="term" value="F:ATP binding"/>
    <property type="evidence" value="ECO:0007669"/>
    <property type="project" value="UniProtKB-KW"/>
</dbReference>
<dbReference type="Gene3D" id="1.10.10.10">
    <property type="entry name" value="Winged helix-like DNA-binding domain superfamily/Winged helix DNA-binding domain"/>
    <property type="match status" value="1"/>
</dbReference>
<dbReference type="PROSITE" id="PS50043">
    <property type="entry name" value="HTH_LUXR_2"/>
    <property type="match status" value="1"/>
</dbReference>
<dbReference type="GO" id="GO:0004016">
    <property type="term" value="F:adenylate cyclase activity"/>
    <property type="evidence" value="ECO:0007669"/>
    <property type="project" value="TreeGrafter"/>
</dbReference>
<evidence type="ECO:0000256" key="2">
    <source>
        <dbReference type="ARBA" id="ARBA00022840"/>
    </source>
</evidence>
<keyword evidence="2" id="KW-0067">ATP-binding</keyword>
<sequence length="940" mass="100799">MPPGSTFAPPMAVETAVPTASAPEPEPVLHGRDRELAALRELIEQARRGRGGALQISGGLGMGKTALLEAALRQAAAGLRTLGTRGIPDESRFALAGLHRMLRPVADRLDRLPPQQAAALAFLTDAAAEPPAGSFALCRAVLGLLTELGRDGPVLCWVDDAQWLDAPSLEALAFAARRVADQPVAMLFTVRDEHGPPEEAGPLSDIRSLELGPLEEADALAILRGRTGGGHSELDAELLEAAAGNPLAMVELAAALGDAPARQATAVTLPPHSRLRAHYRRRLYRLPPGARMLVLLAVADDRLELDTLTRAAAEAGVDLAEWDVALKSGLVRVDGERVHVADPLARACLETDAALAERRAVHRLLAKVLDRPWHRLRRAWHRAAITEGVDAALADELSAGAVLAEETGDHAAAARAWQRAAALTPQPRLKADRLLAAAEDHWRAGRPRSARALLQRARPLLGSAELIGRADRLHGEIELRAGHPPAAARLLLDAAGRLAESRPGLALSALMRAIEAADLTGDLRAQRNAAQRAAELCHPAGHPMTELMMTHFAGMAAALQGDYERTCTPLRRSMELSETSTDPAAKIWGSVSAITLGDDLRAHELAEQAVHAARRPQAAALLPACLVTLSLVECLLGRFPAALAHSAEGLRLARAAGQDNCAIDHLALMALVNAFLGDREAAMSQLAAIAEPVGARGLSRPATVAAWALACLELADDRPADAAARLRLRGVAGAQHRTIRVLATPYFVEAAVRSDRRRQAARALTAYRQWAEGTGSPARLALAHRCQGLLAEDDEAAVAHFEEALRHHAKAESAFEMARTALLYGHRLRRGRKPRAAREHLRDALQIFTEYGAERWAERARAELRAAGETVEAPAAPPGLDELTPQQLQIARLVAEGATNREIAAQLSLSPRTIEHHLRNIFTRLDIRSRVELTLLLRRA</sequence>
<dbReference type="SUPFAM" id="SSF52540">
    <property type="entry name" value="P-loop containing nucleoside triphosphate hydrolases"/>
    <property type="match status" value="1"/>
</dbReference>
<name>D1A6A5_THECD</name>
<dbReference type="InterPro" id="IPR036388">
    <property type="entry name" value="WH-like_DNA-bd_sf"/>
</dbReference>
<dbReference type="InterPro" id="IPR016032">
    <property type="entry name" value="Sig_transdc_resp-reg_C-effctor"/>
</dbReference>
<dbReference type="GO" id="GO:0003677">
    <property type="term" value="F:DNA binding"/>
    <property type="evidence" value="ECO:0007669"/>
    <property type="project" value="InterPro"/>
</dbReference>
<dbReference type="eggNOG" id="COG2197">
    <property type="taxonomic scope" value="Bacteria"/>
</dbReference>
<keyword evidence="1" id="KW-0547">Nucleotide-binding</keyword>
<dbReference type="OrthoDB" id="483at2"/>
<feature type="domain" description="HTH luxR-type" evidence="3">
    <location>
        <begin position="876"/>
        <end position="940"/>
    </location>
</feature>
<dbReference type="InterPro" id="IPR027417">
    <property type="entry name" value="P-loop_NTPase"/>
</dbReference>
<dbReference type="Proteomes" id="UP000001918">
    <property type="component" value="Chromosome"/>
</dbReference>
<keyword evidence="5" id="KW-1185">Reference proteome</keyword>
<dbReference type="Gene3D" id="1.25.40.10">
    <property type="entry name" value="Tetratricopeptide repeat domain"/>
    <property type="match status" value="1"/>
</dbReference>
<gene>
    <name evidence="4" type="ordered locus">Tcur_4682</name>
</gene>
<dbReference type="PRINTS" id="PR00038">
    <property type="entry name" value="HTHLUXR"/>
</dbReference>
<dbReference type="GO" id="GO:0005737">
    <property type="term" value="C:cytoplasm"/>
    <property type="evidence" value="ECO:0007669"/>
    <property type="project" value="TreeGrafter"/>
</dbReference>
<dbReference type="InterPro" id="IPR000792">
    <property type="entry name" value="Tscrpt_reg_LuxR_C"/>
</dbReference>
<dbReference type="CDD" id="cd06170">
    <property type="entry name" value="LuxR_C_like"/>
    <property type="match status" value="1"/>
</dbReference>
<dbReference type="STRING" id="471852.Tcur_4682"/>
<evidence type="ECO:0000313" key="4">
    <source>
        <dbReference type="EMBL" id="ACZ00204.1"/>
    </source>
</evidence>
<protein>
    <submittedName>
        <fullName evidence="4">Transcriptional regulator, LuxR family</fullName>
    </submittedName>
</protein>
<dbReference type="Pfam" id="PF00196">
    <property type="entry name" value="GerE"/>
    <property type="match status" value="1"/>
</dbReference>
<evidence type="ECO:0000259" key="3">
    <source>
        <dbReference type="PROSITE" id="PS50043"/>
    </source>
</evidence>